<dbReference type="CDD" id="cd06225">
    <property type="entry name" value="HAMP"/>
    <property type="match status" value="1"/>
</dbReference>
<dbReference type="GO" id="GO:0007165">
    <property type="term" value="P:signal transduction"/>
    <property type="evidence" value="ECO:0007669"/>
    <property type="project" value="UniProtKB-KW"/>
</dbReference>
<gene>
    <name evidence="10" type="ORF">FZ942_19095</name>
</gene>
<evidence type="ECO:0000256" key="3">
    <source>
        <dbReference type="ARBA" id="ARBA00023224"/>
    </source>
</evidence>
<evidence type="ECO:0000256" key="1">
    <source>
        <dbReference type="ARBA" id="ARBA00004429"/>
    </source>
</evidence>
<evidence type="ECO:0000259" key="9">
    <source>
        <dbReference type="PROSITE" id="PS50885"/>
    </source>
</evidence>
<proteinExistence type="inferred from homology"/>
<dbReference type="SMART" id="SM00283">
    <property type="entry name" value="MA"/>
    <property type="match status" value="1"/>
</dbReference>
<dbReference type="InterPro" id="IPR003660">
    <property type="entry name" value="HAMP_dom"/>
</dbReference>
<dbReference type="AlphaFoldDB" id="A0A5A9GMF8"/>
<keyword evidence="3 5" id="KW-0807">Transducer</keyword>
<keyword evidence="2" id="KW-1003">Cell membrane</keyword>
<dbReference type="PANTHER" id="PTHR32089:SF112">
    <property type="entry name" value="LYSOZYME-LIKE PROTEIN-RELATED"/>
    <property type="match status" value="1"/>
</dbReference>
<keyword evidence="6" id="KW-1133">Transmembrane helix</keyword>
<name>A0A5A9GMF8_AZOLI</name>
<protein>
    <submittedName>
        <fullName evidence="10">Methyl-accepting chemotaxis protein</fullName>
    </submittedName>
</protein>
<dbReference type="Proteomes" id="UP000324927">
    <property type="component" value="Unassembled WGS sequence"/>
</dbReference>
<dbReference type="PROSITE" id="PS50885">
    <property type="entry name" value="HAMP"/>
    <property type="match status" value="1"/>
</dbReference>
<keyword evidence="2" id="KW-0997">Cell inner membrane</keyword>
<dbReference type="Gene3D" id="6.10.340.10">
    <property type="match status" value="1"/>
</dbReference>
<feature type="domain" description="Methyl-accepting transducer" evidence="7">
    <location>
        <begin position="130"/>
        <end position="373"/>
    </location>
</feature>
<feature type="domain" description="T-SNARE coiled-coil homology" evidence="8">
    <location>
        <begin position="289"/>
        <end position="351"/>
    </location>
</feature>
<sequence>MKQEADDAAGEAMSAIVAGRWMLAGFAAASLVAAGLLAWIVVGRMIVRRLDMLTRAMRLIAGGDLTAAIPGGGNDEIAEMAKALIVFRDTAHKAAEAGTRIEAERARAGQERRRAMIEMAESFEARVKSVLDRVGLAVGEMGEVARRMNGNAETTSGEAATAAATSQQAEGCVKAVAIAAEELSGSIAEIGVQLAASSRIAHEAAGAAERTDRTVDGLAQTALKIGEVVQLINQIAKQTNLLALNATIEAARAGEAGRGFAVVAQEVKNLATQSARATDEIAGQIQAMQAVTDEAVEAIRNIAGTIREINGIAASVASAMEEQSAATREIARNVVEAATGTQHVRRTIDLVTQAATESGDSANRVLGASATVARQVETLGSEVDALMLHMRAG</sequence>
<keyword evidence="6" id="KW-0812">Transmembrane</keyword>
<organism evidence="10 11">
    <name type="scientific">Azospirillum lipoferum</name>
    <dbReference type="NCBI Taxonomy" id="193"/>
    <lineage>
        <taxon>Bacteria</taxon>
        <taxon>Pseudomonadati</taxon>
        <taxon>Pseudomonadota</taxon>
        <taxon>Alphaproteobacteria</taxon>
        <taxon>Rhodospirillales</taxon>
        <taxon>Azospirillaceae</taxon>
        <taxon>Azospirillum</taxon>
    </lineage>
</organism>
<dbReference type="GO" id="GO:0005886">
    <property type="term" value="C:plasma membrane"/>
    <property type="evidence" value="ECO:0007669"/>
    <property type="project" value="UniProtKB-SubCell"/>
</dbReference>
<dbReference type="OrthoDB" id="8432247at2"/>
<comment type="caution">
    <text evidence="10">The sequence shown here is derived from an EMBL/GenBank/DDBJ whole genome shotgun (WGS) entry which is preliminary data.</text>
</comment>
<evidence type="ECO:0000256" key="5">
    <source>
        <dbReference type="PROSITE-ProRule" id="PRU00284"/>
    </source>
</evidence>
<keyword evidence="6" id="KW-0472">Membrane</keyword>
<dbReference type="SMART" id="SM00304">
    <property type="entry name" value="HAMP"/>
    <property type="match status" value="1"/>
</dbReference>
<dbReference type="EMBL" id="VTTN01000007">
    <property type="protein sequence ID" value="KAA0595015.1"/>
    <property type="molecule type" value="Genomic_DNA"/>
</dbReference>
<dbReference type="Pfam" id="PF00672">
    <property type="entry name" value="HAMP"/>
    <property type="match status" value="1"/>
</dbReference>
<evidence type="ECO:0000259" key="7">
    <source>
        <dbReference type="PROSITE" id="PS50111"/>
    </source>
</evidence>
<evidence type="ECO:0000313" key="10">
    <source>
        <dbReference type="EMBL" id="KAA0595015.1"/>
    </source>
</evidence>
<dbReference type="Pfam" id="PF00015">
    <property type="entry name" value="MCPsignal"/>
    <property type="match status" value="1"/>
</dbReference>
<evidence type="ECO:0000313" key="11">
    <source>
        <dbReference type="Proteomes" id="UP000324927"/>
    </source>
</evidence>
<dbReference type="InterPro" id="IPR000727">
    <property type="entry name" value="T_SNARE_dom"/>
</dbReference>
<evidence type="ECO:0000259" key="8">
    <source>
        <dbReference type="PROSITE" id="PS50192"/>
    </source>
</evidence>
<dbReference type="PANTHER" id="PTHR32089">
    <property type="entry name" value="METHYL-ACCEPTING CHEMOTAXIS PROTEIN MCPB"/>
    <property type="match status" value="1"/>
</dbReference>
<comment type="similarity">
    <text evidence="4">Belongs to the methyl-accepting chemotaxis (MCP) protein family.</text>
</comment>
<feature type="domain" description="HAMP" evidence="9">
    <location>
        <begin position="44"/>
        <end position="96"/>
    </location>
</feature>
<evidence type="ECO:0000256" key="2">
    <source>
        <dbReference type="ARBA" id="ARBA00022519"/>
    </source>
</evidence>
<dbReference type="SUPFAM" id="SSF58104">
    <property type="entry name" value="Methyl-accepting chemotaxis protein (MCP) signaling domain"/>
    <property type="match status" value="1"/>
</dbReference>
<dbReference type="PROSITE" id="PS50111">
    <property type="entry name" value="CHEMOTAXIS_TRANSDUC_2"/>
    <property type="match status" value="1"/>
</dbReference>
<keyword evidence="11" id="KW-1185">Reference proteome</keyword>
<feature type="transmembrane region" description="Helical" evidence="6">
    <location>
        <begin position="21"/>
        <end position="47"/>
    </location>
</feature>
<accession>A0A5A9GMF8</accession>
<evidence type="ECO:0000256" key="4">
    <source>
        <dbReference type="ARBA" id="ARBA00029447"/>
    </source>
</evidence>
<comment type="subcellular location">
    <subcellularLocation>
        <location evidence="1">Cell inner membrane</location>
        <topology evidence="1">Multi-pass membrane protein</topology>
    </subcellularLocation>
</comment>
<evidence type="ECO:0000256" key="6">
    <source>
        <dbReference type="SAM" id="Phobius"/>
    </source>
</evidence>
<dbReference type="Gene3D" id="1.10.287.950">
    <property type="entry name" value="Methyl-accepting chemotaxis protein"/>
    <property type="match status" value="1"/>
</dbReference>
<reference evidence="10 11" key="1">
    <citation type="submission" date="2019-08" db="EMBL/GenBank/DDBJ databases">
        <authorList>
            <person name="Grouzdev D."/>
            <person name="Tikhonova E."/>
            <person name="Kravchenko I."/>
        </authorList>
    </citation>
    <scope>NUCLEOTIDE SEQUENCE [LARGE SCALE GENOMIC DNA]</scope>
    <source>
        <strain evidence="10 11">59b</strain>
    </source>
</reference>
<dbReference type="PROSITE" id="PS50192">
    <property type="entry name" value="T_SNARE"/>
    <property type="match status" value="1"/>
</dbReference>
<dbReference type="InterPro" id="IPR004089">
    <property type="entry name" value="MCPsignal_dom"/>
</dbReference>